<reference evidence="2 3" key="1">
    <citation type="submission" date="2020-01" db="EMBL/GenBank/DDBJ databases">
        <title>Ponticoccus aerotolerans gen. nov., sp. nov., an anaerobic bacterium and proposal of Ponticoccusceae fam. nov., Ponticoccusles ord. nov. and Ponticoccuse classis nov. in the phylum Kiritimatiellaeota.</title>
        <authorList>
            <person name="Zhou L.Y."/>
            <person name="Du Z.J."/>
        </authorList>
    </citation>
    <scope>NUCLEOTIDE SEQUENCE [LARGE SCALE GENOMIC DNA]</scope>
    <source>
        <strain evidence="2 3">S-5007</strain>
    </source>
</reference>
<dbReference type="Proteomes" id="UP000464954">
    <property type="component" value="Chromosome"/>
</dbReference>
<dbReference type="EMBL" id="CP047593">
    <property type="protein sequence ID" value="QHI68903.1"/>
    <property type="molecule type" value="Genomic_DNA"/>
</dbReference>
<dbReference type="AlphaFoldDB" id="A0A6P1M791"/>
<protein>
    <recommendedName>
        <fullName evidence="1">DUF6314 domain-containing protein</fullName>
    </recommendedName>
</protein>
<organism evidence="2 3">
    <name type="scientific">Tichowtungia aerotolerans</name>
    <dbReference type="NCBI Taxonomy" id="2697043"/>
    <lineage>
        <taxon>Bacteria</taxon>
        <taxon>Pseudomonadati</taxon>
        <taxon>Kiritimatiellota</taxon>
        <taxon>Tichowtungiia</taxon>
        <taxon>Tichowtungiales</taxon>
        <taxon>Tichowtungiaceae</taxon>
        <taxon>Tichowtungia</taxon>
    </lineage>
</organism>
<dbReference type="InterPro" id="IPR045632">
    <property type="entry name" value="DUF6314"/>
</dbReference>
<name>A0A6P1M791_9BACT</name>
<keyword evidence="3" id="KW-1185">Reference proteome</keyword>
<dbReference type="RefSeq" id="WP_160627673.1">
    <property type="nucleotide sequence ID" value="NZ_CP047593.1"/>
</dbReference>
<proteinExistence type="predicted"/>
<accession>A0A6P1M791</accession>
<dbReference type="KEGG" id="taer:GT409_05375"/>
<evidence type="ECO:0000313" key="2">
    <source>
        <dbReference type="EMBL" id="QHI68903.1"/>
    </source>
</evidence>
<feature type="domain" description="DUF6314" evidence="1">
    <location>
        <begin position="33"/>
        <end position="150"/>
    </location>
</feature>
<evidence type="ECO:0000259" key="1">
    <source>
        <dbReference type="Pfam" id="PF19834"/>
    </source>
</evidence>
<evidence type="ECO:0000313" key="3">
    <source>
        <dbReference type="Proteomes" id="UP000464954"/>
    </source>
</evidence>
<dbReference type="Pfam" id="PF19834">
    <property type="entry name" value="DUF6314"/>
    <property type="match status" value="1"/>
</dbReference>
<sequence length="150" mass="17067">MFNLWNSLPPVTRYEYESTPGPDSAMGWKGFGSGTVDCDKSPELLYFKERGTFTLATGGRTVETQNEFIWQRLSSTRIKLSHSRFGRENPVTLFDLVYDPANDQWLSETAHVCGDDLYSGKAAWIDGAVHFSWSISGPRKQESLHYIYSR</sequence>
<gene>
    <name evidence="2" type="ORF">GT409_05375</name>
</gene>